<dbReference type="Proteomes" id="UP001586593">
    <property type="component" value="Unassembled WGS sequence"/>
</dbReference>
<name>A0ABR3XIB5_9PEZI</name>
<organism evidence="3 4">
    <name type="scientific">Phialemonium thermophilum</name>
    <dbReference type="NCBI Taxonomy" id="223376"/>
    <lineage>
        <taxon>Eukaryota</taxon>
        <taxon>Fungi</taxon>
        <taxon>Dikarya</taxon>
        <taxon>Ascomycota</taxon>
        <taxon>Pezizomycotina</taxon>
        <taxon>Sordariomycetes</taxon>
        <taxon>Sordariomycetidae</taxon>
        <taxon>Cephalothecales</taxon>
        <taxon>Cephalothecaceae</taxon>
        <taxon>Phialemonium</taxon>
    </lineage>
</organism>
<feature type="region of interest" description="Disordered" evidence="1">
    <location>
        <begin position="78"/>
        <end position="125"/>
    </location>
</feature>
<reference evidence="3 4" key="1">
    <citation type="journal article" date="2024" name="Commun. Biol.">
        <title>Comparative genomic analysis of thermophilic fungi reveals convergent evolutionary adaptations and gene losses.</title>
        <authorList>
            <person name="Steindorff A.S."/>
            <person name="Aguilar-Pontes M.V."/>
            <person name="Robinson A.J."/>
            <person name="Andreopoulos B."/>
            <person name="LaButti K."/>
            <person name="Kuo A."/>
            <person name="Mondo S."/>
            <person name="Riley R."/>
            <person name="Otillar R."/>
            <person name="Haridas S."/>
            <person name="Lipzen A."/>
            <person name="Grimwood J."/>
            <person name="Schmutz J."/>
            <person name="Clum A."/>
            <person name="Reid I.D."/>
            <person name="Moisan M.C."/>
            <person name="Butler G."/>
            <person name="Nguyen T.T.M."/>
            <person name="Dewar K."/>
            <person name="Conant G."/>
            <person name="Drula E."/>
            <person name="Henrissat B."/>
            <person name="Hansel C."/>
            <person name="Singer S."/>
            <person name="Hutchinson M.I."/>
            <person name="de Vries R.P."/>
            <person name="Natvig D.O."/>
            <person name="Powell A.J."/>
            <person name="Tsang A."/>
            <person name="Grigoriev I.V."/>
        </authorList>
    </citation>
    <scope>NUCLEOTIDE SEQUENCE [LARGE SCALE GENOMIC DNA]</scope>
    <source>
        <strain evidence="3 4">ATCC 24622</strain>
    </source>
</reference>
<feature type="domain" description="FAD dependent oxidoreductase" evidence="2">
    <location>
        <begin position="5"/>
        <end position="403"/>
    </location>
</feature>
<feature type="compositionally biased region" description="Polar residues" evidence="1">
    <location>
        <begin position="113"/>
        <end position="125"/>
    </location>
</feature>
<dbReference type="PANTHER" id="PTHR13847">
    <property type="entry name" value="SARCOSINE DEHYDROGENASE-RELATED"/>
    <property type="match status" value="1"/>
</dbReference>
<evidence type="ECO:0000313" key="3">
    <source>
        <dbReference type="EMBL" id="KAL1875702.1"/>
    </source>
</evidence>
<comment type="caution">
    <text evidence="3">The sequence shown here is derived from an EMBL/GenBank/DDBJ whole genome shotgun (WGS) entry which is preliminary data.</text>
</comment>
<accession>A0ABR3XIB5</accession>
<dbReference type="Gene3D" id="3.30.9.10">
    <property type="entry name" value="D-Amino Acid Oxidase, subunit A, domain 2"/>
    <property type="match status" value="1"/>
</dbReference>
<evidence type="ECO:0000259" key="2">
    <source>
        <dbReference type="Pfam" id="PF01266"/>
    </source>
</evidence>
<sequence length="419" mass="44137">MTSTVILGAGIIGVSTAYYLSDHQPPSSIHLVDPSPELFASASGFAGGFVAKDWYAPDVSELGALSFEEHRRLAEAKGGREKWGYSPSTSISYAPPSGDGRTSRRRGDEWLRQGSSRAETATVSVDDTEGRAAPAWLRRAAGDRVERISEDGTTAQVDPLRLSRFLLQECLDRGVQLHHPATALRVHTDARGELASVRIADSGSSTETDVPCTRLIVAAGVWTPRVFASLFPSSTLRIPITSLAGHSLVVESPRWTRELEAAGCHAVFTSRAEGYAPELFSWIGGGIYIAGVNSSTTPVPEVAGSSKHDPEALARLRQTAKELLGPAAGGEGDNDDIKVIREGLCFRPVSSSGKPIISRVEDKDLGAGIKTRPGADGGVFVVGGHGPWGISLSLGTGVVAAELVQGRTLSADVSGLALH</sequence>
<dbReference type="InterPro" id="IPR036188">
    <property type="entry name" value="FAD/NAD-bd_sf"/>
</dbReference>
<feature type="compositionally biased region" description="Basic and acidic residues" evidence="1">
    <location>
        <begin position="101"/>
        <end position="111"/>
    </location>
</feature>
<dbReference type="Pfam" id="PF01266">
    <property type="entry name" value="DAO"/>
    <property type="match status" value="1"/>
</dbReference>
<dbReference type="Gene3D" id="3.50.50.60">
    <property type="entry name" value="FAD/NAD(P)-binding domain"/>
    <property type="match status" value="1"/>
</dbReference>
<evidence type="ECO:0000256" key="1">
    <source>
        <dbReference type="SAM" id="MobiDB-lite"/>
    </source>
</evidence>
<gene>
    <name evidence="3" type="ORF">VTK73DRAFT_9957</name>
</gene>
<dbReference type="EMBL" id="JAZHXJ010000089">
    <property type="protein sequence ID" value="KAL1875702.1"/>
    <property type="molecule type" value="Genomic_DNA"/>
</dbReference>
<proteinExistence type="predicted"/>
<evidence type="ECO:0000313" key="4">
    <source>
        <dbReference type="Proteomes" id="UP001586593"/>
    </source>
</evidence>
<keyword evidence="4" id="KW-1185">Reference proteome</keyword>
<protein>
    <recommendedName>
        <fullName evidence="2">FAD dependent oxidoreductase domain-containing protein</fullName>
    </recommendedName>
</protein>
<dbReference type="InterPro" id="IPR006076">
    <property type="entry name" value="FAD-dep_OxRdtase"/>
</dbReference>
<dbReference type="PANTHER" id="PTHR13847:SF185">
    <property type="entry name" value="FAD DEPENDENT OXIDOREDUCTASE SUPERFAMILY (AFU_ORTHOLOGUE AFUA_3G02360)"/>
    <property type="match status" value="1"/>
</dbReference>
<dbReference type="SUPFAM" id="SSF51905">
    <property type="entry name" value="FAD/NAD(P)-binding domain"/>
    <property type="match status" value="1"/>
</dbReference>